<sequence>MVSFATLLVASVALAAIAATGHVEDVSALLQDGVTLSSAQRLGEPEQEAEEEGAVKVGDVLFHNKIKSKVIWDGRATGHDFLKVKLLEGMKAGQTKMVTLEELSSSDPVVEKQEAQADKLKEKAVARARKHAPPSASSVRRRRAEDEKAYRARLQNLPGAYTPDQL</sequence>
<keyword evidence="2" id="KW-0732">Signal</keyword>
<organism evidence="3">
    <name type="scientific">Alexandrium catenella</name>
    <name type="common">Red tide dinoflagellate</name>
    <name type="synonym">Gonyaulax catenella</name>
    <dbReference type="NCBI Taxonomy" id="2925"/>
    <lineage>
        <taxon>Eukaryota</taxon>
        <taxon>Sar</taxon>
        <taxon>Alveolata</taxon>
        <taxon>Dinophyceae</taxon>
        <taxon>Gonyaulacales</taxon>
        <taxon>Pyrocystaceae</taxon>
        <taxon>Alexandrium</taxon>
    </lineage>
</organism>
<evidence type="ECO:0008006" key="4">
    <source>
        <dbReference type="Google" id="ProtNLM"/>
    </source>
</evidence>
<reference evidence="3" key="1">
    <citation type="submission" date="2021-01" db="EMBL/GenBank/DDBJ databases">
        <authorList>
            <person name="Corre E."/>
            <person name="Pelletier E."/>
            <person name="Niang G."/>
            <person name="Scheremetjew M."/>
            <person name="Finn R."/>
            <person name="Kale V."/>
            <person name="Holt S."/>
            <person name="Cochrane G."/>
            <person name="Meng A."/>
            <person name="Brown T."/>
            <person name="Cohen L."/>
        </authorList>
    </citation>
    <scope>NUCLEOTIDE SEQUENCE</scope>
    <source>
        <strain evidence="3">OF101</strain>
    </source>
</reference>
<proteinExistence type="predicted"/>
<gene>
    <name evidence="3" type="ORF">ACAT0790_LOCUS26862</name>
</gene>
<feature type="compositionally biased region" description="Basic and acidic residues" evidence="1">
    <location>
        <begin position="109"/>
        <end position="125"/>
    </location>
</feature>
<feature type="region of interest" description="Disordered" evidence="1">
    <location>
        <begin position="103"/>
        <end position="147"/>
    </location>
</feature>
<feature type="chain" id="PRO_5030773009" description="Peptidylprolyl isomerase" evidence="2">
    <location>
        <begin position="21"/>
        <end position="166"/>
    </location>
</feature>
<dbReference type="EMBL" id="HBGE01044571">
    <property type="protein sequence ID" value="CAD9140861.1"/>
    <property type="molecule type" value="Transcribed_RNA"/>
</dbReference>
<evidence type="ECO:0000256" key="2">
    <source>
        <dbReference type="SAM" id="SignalP"/>
    </source>
</evidence>
<protein>
    <recommendedName>
        <fullName evidence="4">Peptidylprolyl isomerase</fullName>
    </recommendedName>
</protein>
<evidence type="ECO:0000256" key="1">
    <source>
        <dbReference type="SAM" id="MobiDB-lite"/>
    </source>
</evidence>
<name>A0A7S1QJP3_ALECA</name>
<feature type="signal peptide" evidence="2">
    <location>
        <begin position="1"/>
        <end position="20"/>
    </location>
</feature>
<dbReference type="AlphaFoldDB" id="A0A7S1QJP3"/>
<accession>A0A7S1QJP3</accession>
<evidence type="ECO:0000313" key="3">
    <source>
        <dbReference type="EMBL" id="CAD9140861.1"/>
    </source>
</evidence>